<evidence type="ECO:0000313" key="2">
    <source>
        <dbReference type="EMBL" id="SHM25365.1"/>
    </source>
</evidence>
<gene>
    <name evidence="1" type="ORF">BBH99_02885</name>
    <name evidence="2" type="ORF">SAMN05444407_111145</name>
</gene>
<organism evidence="2 4">
    <name type="scientific">Chryseobacterium contaminans</name>
    <dbReference type="NCBI Taxonomy" id="1423959"/>
    <lineage>
        <taxon>Bacteria</taxon>
        <taxon>Pseudomonadati</taxon>
        <taxon>Bacteroidota</taxon>
        <taxon>Flavobacteriia</taxon>
        <taxon>Flavobacteriales</taxon>
        <taxon>Weeksellaceae</taxon>
        <taxon>Chryseobacterium group</taxon>
        <taxon>Chryseobacterium</taxon>
    </lineage>
</organism>
<proteinExistence type="predicted"/>
<evidence type="ECO:0000313" key="4">
    <source>
        <dbReference type="Proteomes" id="UP000184069"/>
    </source>
</evidence>
<reference evidence="1 3" key="1">
    <citation type="submission" date="2016-07" db="EMBL/GenBank/DDBJ databases">
        <authorList>
            <person name="Jeong J.-J."/>
            <person name="Kim D.W."/>
            <person name="Sang M.K."/>
            <person name="Choi I.-G."/>
            <person name="Kim K.D."/>
        </authorList>
    </citation>
    <scope>NUCLEOTIDE SEQUENCE [LARGE SCALE GENOMIC DNA]</scope>
    <source>
        <strain evidence="1 3">C-26</strain>
    </source>
</reference>
<name>A0A1M7HAB2_9FLAO</name>
<protein>
    <submittedName>
        <fullName evidence="2">Uncharacterized protein</fullName>
    </submittedName>
</protein>
<dbReference type="EMBL" id="FRBM01000011">
    <property type="protein sequence ID" value="SHM25365.1"/>
    <property type="molecule type" value="Genomic_DNA"/>
</dbReference>
<sequence length="567" mass="64440">MSRTRIVKGTYTKISEEGHNMYAKESIITSAGETVTETGVGKGVRYGDPKSPPKTEKRVIDIVMFVAGTTDPINTAGLKHQANTDYWRSSKTNFWNKIKDLKPQYLDLHIEGDFFSWSGDNDTKERNLAAERLLDLFLRVYKFWKNQEVHIHLIGHSHGGNVINQFTELIATDSKYPKPWKVKSITYLSTPFFKKKHQLNHSKLHKECKIINVHNEYDLTQQLIADFSLVNLEIFLRNFQMSSFQTGIDTLRTVDTAAFKHLLNVWIDNDTEGPELWTATARGLSGINQLTAEFVKYLENIKPTKPNLTREMDQFITLLKTFQHWTFVSHGRFNANRVGRRGGYGRSEFFEDLDLAAGIRVINNLFSITTGVTDSFILNFLAKVFAAESGITDSIEVTSWSPKLQTKALPILDVNITTKDDYHSRNKKAACSKFIADTSNAVQKNNLQEVLMRLLSQFVDPKKARYVTYALHGAEIYFTGEIDAQIKILRKNLGVYIELVKQYNAGLVTAKDEKEIKDMMKRPGTVPYLAMAAHSLSHTQFWPEVEQGLKSAFSSGVNPGYKKKATL</sequence>
<reference evidence="2 4" key="2">
    <citation type="submission" date="2016-11" db="EMBL/GenBank/DDBJ databases">
        <authorList>
            <person name="Jaros S."/>
            <person name="Januszkiewicz K."/>
            <person name="Wedrychowicz H."/>
        </authorList>
    </citation>
    <scope>NUCLEOTIDE SEQUENCE [LARGE SCALE GENOMIC DNA]</scope>
    <source>
        <strain evidence="2 4">DSM 27621</strain>
    </source>
</reference>
<evidence type="ECO:0000313" key="1">
    <source>
        <dbReference type="EMBL" id="OCA72680.1"/>
    </source>
</evidence>
<dbReference type="STRING" id="1423959.SAMN05444407_111145"/>
<dbReference type="Gene3D" id="3.40.50.1820">
    <property type="entry name" value="alpha/beta hydrolase"/>
    <property type="match status" value="1"/>
</dbReference>
<dbReference type="Proteomes" id="UP000184069">
    <property type="component" value="Unassembled WGS sequence"/>
</dbReference>
<dbReference type="InterPro" id="IPR029058">
    <property type="entry name" value="AB_hydrolase_fold"/>
</dbReference>
<dbReference type="EMBL" id="MAYF01000334">
    <property type="protein sequence ID" value="OCA72680.1"/>
    <property type="molecule type" value="Genomic_DNA"/>
</dbReference>
<dbReference type="SUPFAM" id="SSF53474">
    <property type="entry name" value="alpha/beta-Hydrolases"/>
    <property type="match status" value="1"/>
</dbReference>
<dbReference type="Proteomes" id="UP000093508">
    <property type="component" value="Unassembled WGS sequence"/>
</dbReference>
<dbReference type="OrthoDB" id="231913at2"/>
<keyword evidence="3" id="KW-1185">Reference proteome</keyword>
<evidence type="ECO:0000313" key="3">
    <source>
        <dbReference type="Proteomes" id="UP000093508"/>
    </source>
</evidence>
<accession>A0A1M7HAB2</accession>
<dbReference type="AlphaFoldDB" id="A0A1M7HAB2"/>
<dbReference type="RefSeq" id="WP_066699218.1">
    <property type="nucleotide sequence ID" value="NZ_FRBM01000011.1"/>
</dbReference>